<dbReference type="SUPFAM" id="SSF46929">
    <property type="entry name" value="DNA helicase RuvA subunit, C-terminal domain"/>
    <property type="match status" value="1"/>
</dbReference>
<dbReference type="InterPro" id="IPR013849">
    <property type="entry name" value="DNA_helicase_Holl-junc_RuvA_I"/>
</dbReference>
<dbReference type="GO" id="GO:0048476">
    <property type="term" value="C:Holliday junction resolvase complex"/>
    <property type="evidence" value="ECO:0007669"/>
    <property type="project" value="UniProtKB-UniRule"/>
</dbReference>
<dbReference type="OrthoDB" id="5293449at2"/>
<reference evidence="8 9" key="1">
    <citation type="submission" date="2013-11" db="EMBL/GenBank/DDBJ databases">
        <title>Metagenomic analysis of a methanogenic consortium involved in long chain n-alkane degradation.</title>
        <authorList>
            <person name="Davidova I.A."/>
            <person name="Callaghan A.V."/>
            <person name="Wawrik B."/>
            <person name="Pruitt S."/>
            <person name="Marks C."/>
            <person name="Duncan K.E."/>
            <person name="Suflita J.M."/>
        </authorList>
    </citation>
    <scope>NUCLEOTIDE SEQUENCE [LARGE SCALE GENOMIC DNA]</scope>
    <source>
        <strain evidence="8 9">SPR</strain>
    </source>
</reference>
<feature type="domain" description="Helix-hairpin-helix DNA-binding motif class 1" evidence="7">
    <location>
        <begin position="73"/>
        <end position="92"/>
    </location>
</feature>
<evidence type="ECO:0000256" key="4">
    <source>
        <dbReference type="ARBA" id="ARBA00023172"/>
    </source>
</evidence>
<dbReference type="SUPFAM" id="SSF50249">
    <property type="entry name" value="Nucleic acid-binding proteins"/>
    <property type="match status" value="1"/>
</dbReference>
<evidence type="ECO:0000256" key="5">
    <source>
        <dbReference type="ARBA" id="ARBA00023204"/>
    </source>
</evidence>
<dbReference type="GO" id="GO:0005737">
    <property type="term" value="C:cytoplasm"/>
    <property type="evidence" value="ECO:0007669"/>
    <property type="project" value="UniProtKB-SubCell"/>
</dbReference>
<dbReference type="CDD" id="cd14332">
    <property type="entry name" value="UBA_RuvA_C"/>
    <property type="match status" value="1"/>
</dbReference>
<comment type="caution">
    <text evidence="6">Lacks conserved residue(s) required for the propagation of feature annotation.</text>
</comment>
<evidence type="ECO:0000256" key="3">
    <source>
        <dbReference type="ARBA" id="ARBA00023125"/>
    </source>
</evidence>
<keyword evidence="1 6" id="KW-0963">Cytoplasm</keyword>
<dbReference type="Pfam" id="PF01330">
    <property type="entry name" value="RuvA_N"/>
    <property type="match status" value="1"/>
</dbReference>
<dbReference type="InterPro" id="IPR010994">
    <property type="entry name" value="RuvA_2-like"/>
</dbReference>
<dbReference type="EMBL" id="AZAC01000083">
    <property type="protein sequence ID" value="KIX10771.1"/>
    <property type="molecule type" value="Genomic_DNA"/>
</dbReference>
<organism evidence="8 9">
    <name type="scientific">Dethiosulfatarculus sandiegensis</name>
    <dbReference type="NCBI Taxonomy" id="1429043"/>
    <lineage>
        <taxon>Bacteria</taxon>
        <taxon>Pseudomonadati</taxon>
        <taxon>Thermodesulfobacteriota</taxon>
        <taxon>Desulfarculia</taxon>
        <taxon>Desulfarculales</taxon>
        <taxon>Desulfarculaceae</taxon>
        <taxon>Dethiosulfatarculus</taxon>
    </lineage>
</organism>
<dbReference type="PATRIC" id="fig|1429043.3.peg.5958"/>
<dbReference type="Gene3D" id="1.10.8.10">
    <property type="entry name" value="DNA helicase RuvA subunit, C-terminal domain"/>
    <property type="match status" value="1"/>
</dbReference>
<evidence type="ECO:0000256" key="2">
    <source>
        <dbReference type="ARBA" id="ARBA00022763"/>
    </source>
</evidence>
<accession>A0A0D2J4X5</accession>
<dbReference type="GO" id="GO:0006281">
    <property type="term" value="P:DNA repair"/>
    <property type="evidence" value="ECO:0007669"/>
    <property type="project" value="UniProtKB-UniRule"/>
</dbReference>
<feature type="domain" description="Helix-hairpin-helix DNA-binding motif class 1" evidence="7">
    <location>
        <begin position="108"/>
        <end position="127"/>
    </location>
</feature>
<dbReference type="InterPro" id="IPR011114">
    <property type="entry name" value="RuvA_C"/>
</dbReference>
<evidence type="ECO:0000256" key="1">
    <source>
        <dbReference type="ARBA" id="ARBA00022490"/>
    </source>
</evidence>
<comment type="subunit">
    <text evidence="6">Homotetramer. Forms an RuvA(8)-RuvB(12)-Holliday junction (HJ) complex. HJ DNA is sandwiched between 2 RuvA tetramers; dsDNA enters through RuvA and exits via RuvB. An RuvB hexamer assembles on each DNA strand where it exits the tetramer. Each RuvB hexamer is contacted by two RuvA subunits (via domain III) on 2 adjacent RuvB subunits; this complex drives branch migration. In the full resolvosome a probable DNA-RuvA(4)-RuvB(12)-RuvC(2) complex forms which resolves the HJ.</text>
</comment>
<dbReference type="CDD" id="cd00080">
    <property type="entry name" value="H3TH_StructSpec-5'-nucleases"/>
    <property type="match status" value="1"/>
</dbReference>
<dbReference type="STRING" id="1429043.X474_28050"/>
<keyword evidence="8" id="KW-0347">Helicase</keyword>
<keyword evidence="8" id="KW-0378">Hydrolase</keyword>
<dbReference type="InterPro" id="IPR036267">
    <property type="entry name" value="RuvA_C_sf"/>
</dbReference>
<dbReference type="Pfam" id="PF14520">
    <property type="entry name" value="HHH_5"/>
    <property type="match status" value="1"/>
</dbReference>
<evidence type="ECO:0000259" key="7">
    <source>
        <dbReference type="SMART" id="SM00278"/>
    </source>
</evidence>
<sequence length="197" mass="20934">MIARLKGVLISRHPDQVIVDVGGVGYRVFLSLTSFYELPQPGQEVELNIHTVVREDAIHLYGFTTGEEKSTFALLTSVSKVGPKLALSILSGITSAELWQAVQTKNTGRLVNIPGIGKKTAARLLLELEGKLPQAAEQIAPLAAEAPLSALEDALSALTNLGYPENQAQKMVDKAAQALDGPATVEDLLRKALKGAG</sequence>
<dbReference type="SMART" id="SM00278">
    <property type="entry name" value="HhH1"/>
    <property type="match status" value="2"/>
</dbReference>
<dbReference type="AlphaFoldDB" id="A0A0D2J4X5"/>
<feature type="region of interest" description="Domain I" evidence="6">
    <location>
        <begin position="1"/>
        <end position="64"/>
    </location>
</feature>
<dbReference type="InterPro" id="IPR000085">
    <property type="entry name" value="RuvA"/>
</dbReference>
<dbReference type="HAMAP" id="MF_00031">
    <property type="entry name" value="DNA_HJ_migration_RuvA"/>
    <property type="match status" value="1"/>
</dbReference>
<dbReference type="GO" id="GO:0000400">
    <property type="term" value="F:four-way junction DNA binding"/>
    <property type="evidence" value="ECO:0007669"/>
    <property type="project" value="UniProtKB-UniRule"/>
</dbReference>
<comment type="domain">
    <text evidence="6">Has three domains with a flexible linker between the domains II and III and assumes an 'L' shape. Domain III is highly mobile and contacts RuvB.</text>
</comment>
<comment type="subcellular location">
    <subcellularLocation>
        <location evidence="6">Cytoplasm</location>
    </subcellularLocation>
</comment>
<dbReference type="InterPro" id="IPR012340">
    <property type="entry name" value="NA-bd_OB-fold"/>
</dbReference>
<keyword evidence="8" id="KW-0547">Nucleotide-binding</keyword>
<evidence type="ECO:0000256" key="6">
    <source>
        <dbReference type="HAMAP-Rule" id="MF_00031"/>
    </source>
</evidence>
<keyword evidence="4 6" id="KW-0233">DNA recombination</keyword>
<dbReference type="NCBIfam" id="TIGR00084">
    <property type="entry name" value="ruvA"/>
    <property type="match status" value="1"/>
</dbReference>
<dbReference type="InParanoid" id="A0A0D2J4X5"/>
<dbReference type="GO" id="GO:0005524">
    <property type="term" value="F:ATP binding"/>
    <property type="evidence" value="ECO:0007669"/>
    <property type="project" value="InterPro"/>
</dbReference>
<gene>
    <name evidence="6" type="primary">ruvA</name>
    <name evidence="8" type="ORF">X474_28050</name>
</gene>
<dbReference type="GO" id="GO:0009378">
    <property type="term" value="F:four-way junction helicase activity"/>
    <property type="evidence" value="ECO:0007669"/>
    <property type="project" value="InterPro"/>
</dbReference>
<name>A0A0D2J4X5_9BACT</name>
<dbReference type="RefSeq" id="WP_044352947.1">
    <property type="nucleotide sequence ID" value="NZ_AZAC01000083.1"/>
</dbReference>
<keyword evidence="3 6" id="KW-0238">DNA-binding</keyword>
<dbReference type="InterPro" id="IPR003583">
    <property type="entry name" value="Hlx-hairpin-Hlx_DNA-bd_motif"/>
</dbReference>
<dbReference type="GO" id="GO:0009379">
    <property type="term" value="C:Holliday junction helicase complex"/>
    <property type="evidence" value="ECO:0007669"/>
    <property type="project" value="InterPro"/>
</dbReference>
<dbReference type="FunCoup" id="A0A0D2J4X5">
    <property type="interactions" value="268"/>
</dbReference>
<dbReference type="Gene3D" id="1.10.150.20">
    <property type="entry name" value="5' to 3' exonuclease, C-terminal subdomain"/>
    <property type="match status" value="1"/>
</dbReference>
<feature type="region of interest" description="Domain III" evidence="6">
    <location>
        <begin position="144"/>
        <end position="197"/>
    </location>
</feature>
<proteinExistence type="inferred from homology"/>
<comment type="function">
    <text evidence="6">The RuvA-RuvB-RuvC complex processes Holliday junction (HJ) DNA during genetic recombination and DNA repair, while the RuvA-RuvB complex plays an important role in the rescue of blocked DNA replication forks via replication fork reversal (RFR). RuvA specifically binds to HJ cruciform DNA, conferring on it an open structure. The RuvB hexamer acts as an ATP-dependent pump, pulling dsDNA into and through the RuvAB complex. HJ branch migration allows RuvC to scan DNA until it finds its consensus sequence, where it cleaves and resolves the cruciform DNA.</text>
</comment>
<keyword evidence="2 6" id="KW-0227">DNA damage</keyword>
<comment type="similarity">
    <text evidence="6">Belongs to the RuvA family.</text>
</comment>
<protein>
    <recommendedName>
        <fullName evidence="6">Holliday junction branch migration complex subunit RuvA</fullName>
    </recommendedName>
</protein>
<keyword evidence="8" id="KW-0067">ATP-binding</keyword>
<dbReference type="GO" id="GO:0006310">
    <property type="term" value="P:DNA recombination"/>
    <property type="evidence" value="ECO:0007669"/>
    <property type="project" value="UniProtKB-UniRule"/>
</dbReference>
<evidence type="ECO:0000313" key="9">
    <source>
        <dbReference type="Proteomes" id="UP000032233"/>
    </source>
</evidence>
<dbReference type="Proteomes" id="UP000032233">
    <property type="component" value="Unassembled WGS sequence"/>
</dbReference>
<dbReference type="SUPFAM" id="SSF47781">
    <property type="entry name" value="RuvA domain 2-like"/>
    <property type="match status" value="1"/>
</dbReference>
<dbReference type="Gene3D" id="2.40.50.140">
    <property type="entry name" value="Nucleic acid-binding proteins"/>
    <property type="match status" value="1"/>
</dbReference>
<comment type="caution">
    <text evidence="8">The sequence shown here is derived from an EMBL/GenBank/DDBJ whole genome shotgun (WGS) entry which is preliminary data.</text>
</comment>
<dbReference type="Pfam" id="PF07499">
    <property type="entry name" value="RuvA_C"/>
    <property type="match status" value="1"/>
</dbReference>
<evidence type="ECO:0000313" key="8">
    <source>
        <dbReference type="EMBL" id="KIX10771.1"/>
    </source>
</evidence>
<keyword evidence="5 6" id="KW-0234">DNA repair</keyword>
<keyword evidence="9" id="KW-1185">Reference proteome</keyword>